<dbReference type="Proteomes" id="UP001432027">
    <property type="component" value="Unassembled WGS sequence"/>
</dbReference>
<keyword evidence="2" id="KW-1185">Reference proteome</keyword>
<accession>A0AAV5TQR5</accession>
<evidence type="ECO:0000313" key="2">
    <source>
        <dbReference type="Proteomes" id="UP001432027"/>
    </source>
</evidence>
<dbReference type="AlphaFoldDB" id="A0AAV5TQR5"/>
<dbReference type="EMBL" id="BTSX01000004">
    <property type="protein sequence ID" value="GMS96354.1"/>
    <property type="molecule type" value="Genomic_DNA"/>
</dbReference>
<proteinExistence type="predicted"/>
<feature type="non-terminal residue" evidence="1">
    <location>
        <position position="1"/>
    </location>
</feature>
<name>A0AAV5TQR5_9BILA</name>
<comment type="caution">
    <text evidence="1">The sequence shown here is derived from an EMBL/GenBank/DDBJ whole genome shotgun (WGS) entry which is preliminary data.</text>
</comment>
<evidence type="ECO:0000313" key="1">
    <source>
        <dbReference type="EMBL" id="GMS96354.1"/>
    </source>
</evidence>
<reference evidence="1" key="1">
    <citation type="submission" date="2023-10" db="EMBL/GenBank/DDBJ databases">
        <title>Genome assembly of Pristionchus species.</title>
        <authorList>
            <person name="Yoshida K."/>
            <person name="Sommer R.J."/>
        </authorList>
    </citation>
    <scope>NUCLEOTIDE SEQUENCE</scope>
    <source>
        <strain evidence="1">RS0144</strain>
    </source>
</reference>
<organism evidence="1 2">
    <name type="scientific">Pristionchus entomophagus</name>
    <dbReference type="NCBI Taxonomy" id="358040"/>
    <lineage>
        <taxon>Eukaryota</taxon>
        <taxon>Metazoa</taxon>
        <taxon>Ecdysozoa</taxon>
        <taxon>Nematoda</taxon>
        <taxon>Chromadorea</taxon>
        <taxon>Rhabditida</taxon>
        <taxon>Rhabditina</taxon>
        <taxon>Diplogasteromorpha</taxon>
        <taxon>Diplogasteroidea</taxon>
        <taxon>Neodiplogasteridae</taxon>
        <taxon>Pristionchus</taxon>
    </lineage>
</organism>
<gene>
    <name evidence="1" type="ORF">PENTCL1PPCAC_18529</name>
</gene>
<feature type="non-terminal residue" evidence="1">
    <location>
        <position position="74"/>
    </location>
</feature>
<sequence length="74" mass="8807">KKEDSDIEWIDVDPDAEEPVQKTLFTEDFFQSHKYLKEQTEQFFDPSANTNVVNIPQVMRMEMANYSTALFEWL</sequence>
<protein>
    <submittedName>
        <fullName evidence="1">Uncharacterized protein</fullName>
    </submittedName>
</protein>